<keyword evidence="1" id="KW-0645">Protease</keyword>
<protein>
    <submittedName>
        <fullName evidence="1">Membrane protease subunit</fullName>
    </submittedName>
</protein>
<evidence type="ECO:0000313" key="1">
    <source>
        <dbReference type="EMBL" id="UNH61221.1"/>
    </source>
</evidence>
<gene>
    <name evidence="1" type="ORF">SSZBM1_104</name>
</gene>
<accession>A0AC61TSU9</accession>
<keyword evidence="1" id="KW-0378">Hydrolase</keyword>
<proteinExistence type="predicted"/>
<organism evidence="1 2">
    <name type="scientific">Synechococcus phage S-SZBM1</name>
    <dbReference type="NCBI Taxonomy" id="2926475"/>
    <lineage>
        <taxon>Viruses</taxon>
        <taxon>Duplodnaviria</taxon>
        <taxon>Heunggongvirae</taxon>
        <taxon>Uroviricota</taxon>
        <taxon>Caudoviricetes</taxon>
        <taxon>Pantevenvirales</taxon>
        <taxon>Kyanoviridae</taxon>
        <taxon>Shenzhenivirus</taxon>
        <taxon>Shenzhenivirus sszbm1</taxon>
    </lineage>
</organism>
<reference evidence="1" key="1">
    <citation type="submission" date="2021-11" db="EMBL/GenBank/DDBJ databases">
        <authorList>
            <person name="Rong C."/>
            <person name="Yang Y."/>
            <person name="Li S."/>
            <person name="Zhou K."/>
            <person name="Xu Y."/>
            <person name="Zhang R."/>
            <person name="Zhang Y."/>
        </authorList>
    </citation>
    <scope>NUCLEOTIDE SEQUENCE</scope>
</reference>
<dbReference type="Proteomes" id="UP000829362">
    <property type="component" value="Segment"/>
</dbReference>
<keyword evidence="2" id="KW-1185">Reference proteome</keyword>
<name>A0AC61TSU9_9CAUD</name>
<dbReference type="EMBL" id="OL473597">
    <property type="protein sequence ID" value="UNH61221.1"/>
    <property type="molecule type" value="Genomic_DNA"/>
</dbReference>
<evidence type="ECO:0000313" key="2">
    <source>
        <dbReference type="Proteomes" id="UP000829362"/>
    </source>
</evidence>
<sequence length="135" mass="14398">MNKQNGFADPAAIVVGAIVIVGAATLFLGGPIYNVWSQSLAGKAELQKAEYTRQVAVLEAQAKKDSAQQLADAEIIRATGVAKANQIIGDSLKDNREYLQYLYITGLEDGSKNGNVTIYVPTEGGMPVPTLQMNK</sequence>